<keyword evidence="2" id="KW-1185">Reference proteome</keyword>
<sequence length="45" mass="5357">MTCRSLHFLQKFLPIYAINLLTISKIRLQTVGQRTKEIKLEQMDH</sequence>
<proteinExistence type="predicted"/>
<dbReference type="EMBL" id="CM017700">
    <property type="protein sequence ID" value="TYG85439.1"/>
    <property type="molecule type" value="Genomic_DNA"/>
</dbReference>
<dbReference type="Proteomes" id="UP000323506">
    <property type="component" value="Chromosome A13"/>
</dbReference>
<reference evidence="1 2" key="1">
    <citation type="submission" date="2019-06" db="EMBL/GenBank/DDBJ databases">
        <title>WGS assembly of Gossypium darwinii.</title>
        <authorList>
            <person name="Chen Z.J."/>
            <person name="Sreedasyam A."/>
            <person name="Ando A."/>
            <person name="Song Q."/>
            <person name="De L."/>
            <person name="Hulse-Kemp A."/>
            <person name="Ding M."/>
            <person name="Ye W."/>
            <person name="Kirkbride R."/>
            <person name="Jenkins J."/>
            <person name="Plott C."/>
            <person name="Lovell J."/>
            <person name="Lin Y.-M."/>
            <person name="Vaughn R."/>
            <person name="Liu B."/>
            <person name="Li W."/>
            <person name="Simpson S."/>
            <person name="Scheffler B."/>
            <person name="Saski C."/>
            <person name="Grover C."/>
            <person name="Hu G."/>
            <person name="Conover J."/>
            <person name="Carlson J."/>
            <person name="Shu S."/>
            <person name="Boston L."/>
            <person name="Williams M."/>
            <person name="Peterson D."/>
            <person name="Mcgee K."/>
            <person name="Jones D."/>
            <person name="Wendel J."/>
            <person name="Stelly D."/>
            <person name="Grimwood J."/>
            <person name="Schmutz J."/>
        </authorList>
    </citation>
    <scope>NUCLEOTIDE SEQUENCE [LARGE SCALE GENOMIC DNA]</scope>
    <source>
        <strain evidence="1">1808015.09</strain>
    </source>
</reference>
<evidence type="ECO:0000313" key="2">
    <source>
        <dbReference type="Proteomes" id="UP000323506"/>
    </source>
</evidence>
<name>A0A5D2DWH7_GOSDA</name>
<accession>A0A5D2DWH7</accession>
<evidence type="ECO:0000313" key="1">
    <source>
        <dbReference type="EMBL" id="TYG85439.1"/>
    </source>
</evidence>
<protein>
    <submittedName>
        <fullName evidence="1">Uncharacterized protein</fullName>
    </submittedName>
</protein>
<dbReference type="AlphaFoldDB" id="A0A5D2DWH7"/>
<gene>
    <name evidence="1" type="ORF">ES288_A13G054200v1</name>
</gene>
<organism evidence="1 2">
    <name type="scientific">Gossypium darwinii</name>
    <name type="common">Darwin's cotton</name>
    <name type="synonym">Gossypium barbadense var. darwinii</name>
    <dbReference type="NCBI Taxonomy" id="34276"/>
    <lineage>
        <taxon>Eukaryota</taxon>
        <taxon>Viridiplantae</taxon>
        <taxon>Streptophyta</taxon>
        <taxon>Embryophyta</taxon>
        <taxon>Tracheophyta</taxon>
        <taxon>Spermatophyta</taxon>
        <taxon>Magnoliopsida</taxon>
        <taxon>eudicotyledons</taxon>
        <taxon>Gunneridae</taxon>
        <taxon>Pentapetalae</taxon>
        <taxon>rosids</taxon>
        <taxon>malvids</taxon>
        <taxon>Malvales</taxon>
        <taxon>Malvaceae</taxon>
        <taxon>Malvoideae</taxon>
        <taxon>Gossypium</taxon>
    </lineage>
</organism>